<dbReference type="FunFam" id="2.60.40.10:FF:000600">
    <property type="entry name" value="Contactin 2"/>
    <property type="match status" value="1"/>
</dbReference>
<keyword evidence="14" id="KW-1185">Reference proteome</keyword>
<dbReference type="PANTHER" id="PTHR44170">
    <property type="entry name" value="PROTEIN SIDEKICK"/>
    <property type="match status" value="1"/>
</dbReference>
<dbReference type="CDD" id="cd00063">
    <property type="entry name" value="FN3"/>
    <property type="match status" value="2"/>
</dbReference>
<dbReference type="SMART" id="SM00409">
    <property type="entry name" value="IG"/>
    <property type="match status" value="6"/>
</dbReference>
<proteinExistence type="predicted"/>
<accession>A0A8C4Q755</accession>
<dbReference type="GO" id="GO:0030424">
    <property type="term" value="C:axon"/>
    <property type="evidence" value="ECO:0007669"/>
    <property type="project" value="TreeGrafter"/>
</dbReference>
<dbReference type="GeneTree" id="ENSGT00940000155915"/>
<dbReference type="GO" id="GO:0007411">
    <property type="term" value="P:axon guidance"/>
    <property type="evidence" value="ECO:0007669"/>
    <property type="project" value="TreeGrafter"/>
</dbReference>
<feature type="domain" description="Ig-like" evidence="11">
    <location>
        <begin position="314"/>
        <end position="387"/>
    </location>
</feature>
<dbReference type="FunFam" id="2.60.40.10:FF:000047">
    <property type="entry name" value="Contactin 1"/>
    <property type="match status" value="1"/>
</dbReference>
<keyword evidence="2" id="KW-1003">Cell membrane</keyword>
<evidence type="ECO:0000256" key="4">
    <source>
        <dbReference type="ARBA" id="ARBA00022737"/>
    </source>
</evidence>
<dbReference type="GO" id="GO:0005886">
    <property type="term" value="C:plasma membrane"/>
    <property type="evidence" value="ECO:0007669"/>
    <property type="project" value="UniProtKB-SubCell"/>
</dbReference>
<organism evidence="13 14">
    <name type="scientific">Eptatretus burgeri</name>
    <name type="common">Inshore hagfish</name>
    <dbReference type="NCBI Taxonomy" id="7764"/>
    <lineage>
        <taxon>Eukaryota</taxon>
        <taxon>Metazoa</taxon>
        <taxon>Chordata</taxon>
        <taxon>Craniata</taxon>
        <taxon>Vertebrata</taxon>
        <taxon>Cyclostomata</taxon>
        <taxon>Myxini</taxon>
        <taxon>Myxiniformes</taxon>
        <taxon>Myxinidae</taxon>
        <taxon>Eptatretinae</taxon>
        <taxon>Eptatretus</taxon>
    </lineage>
</organism>
<evidence type="ECO:0000256" key="7">
    <source>
        <dbReference type="ARBA" id="ARBA00023180"/>
    </source>
</evidence>
<reference evidence="13" key="2">
    <citation type="submission" date="2025-09" db="UniProtKB">
        <authorList>
            <consortium name="Ensembl"/>
        </authorList>
    </citation>
    <scope>IDENTIFICATION</scope>
</reference>
<feature type="domain" description="Ig-like" evidence="11">
    <location>
        <begin position="20"/>
        <end position="109"/>
    </location>
</feature>
<dbReference type="Proteomes" id="UP000694388">
    <property type="component" value="Unplaced"/>
</dbReference>
<feature type="domain" description="Ig-like" evidence="11">
    <location>
        <begin position="115"/>
        <end position="205"/>
    </location>
</feature>
<dbReference type="Pfam" id="PF07679">
    <property type="entry name" value="I-set"/>
    <property type="match status" value="1"/>
</dbReference>
<dbReference type="GO" id="GO:0007420">
    <property type="term" value="P:brain development"/>
    <property type="evidence" value="ECO:0007669"/>
    <property type="project" value="TreeGrafter"/>
</dbReference>
<dbReference type="PROSITE" id="PS50835">
    <property type="entry name" value="IG_LIKE"/>
    <property type="match status" value="6"/>
</dbReference>
<dbReference type="InterPro" id="IPR007110">
    <property type="entry name" value="Ig-like_dom"/>
</dbReference>
<keyword evidence="8" id="KW-0393">Immunoglobulin domain</keyword>
<dbReference type="Pfam" id="PF13927">
    <property type="entry name" value="Ig_3"/>
    <property type="match status" value="5"/>
</dbReference>
<evidence type="ECO:0000256" key="2">
    <source>
        <dbReference type="ARBA" id="ARBA00022475"/>
    </source>
</evidence>
<evidence type="ECO:0000256" key="5">
    <source>
        <dbReference type="ARBA" id="ARBA00023136"/>
    </source>
</evidence>
<dbReference type="SMART" id="SM00408">
    <property type="entry name" value="IGc2"/>
    <property type="match status" value="6"/>
</dbReference>
<dbReference type="SMART" id="SM00060">
    <property type="entry name" value="FN3"/>
    <property type="match status" value="1"/>
</dbReference>
<dbReference type="Ensembl" id="ENSEBUT00000011596.1">
    <property type="protein sequence ID" value="ENSEBUP00000011038.1"/>
    <property type="gene ID" value="ENSEBUG00000007059.1"/>
</dbReference>
<dbReference type="InterPro" id="IPR036116">
    <property type="entry name" value="FN3_sf"/>
</dbReference>
<feature type="domain" description="Ig-like" evidence="11">
    <location>
        <begin position="224"/>
        <end position="309"/>
    </location>
</feature>
<evidence type="ECO:0000256" key="1">
    <source>
        <dbReference type="ARBA" id="ARBA00004236"/>
    </source>
</evidence>
<dbReference type="InterPro" id="IPR003961">
    <property type="entry name" value="FN3_dom"/>
</dbReference>
<sequence length="798" mass="88417">MDLCGSGAALSASGEGTAGPVFIQQPADTLFPEESAVTKLMLRCRALANPPATYSWLLNDVEIEISKTYSLIGGDLVIEGVNKERDAGMYQCLAKNPIGIAMSRKASLQFVHLEPFPSETRNTVKIRRNQGVFLLCNYPAHFPGLYYQWFLNDLPNIIPTDHRRFISQTTGNLYIARVEPEDAGHYSCLVHSSSIGRRFERKSVNSAVTQLIIREGRSMGRYSPSMRLQLPSVTTVLVGDTVNLECFALGNPVPRITWQRLNRGLPGKARRSAAGAILDIPNAQRSDEGTYSCRASSRQGNVTSESRLVVEARPEWRKEISLKEVDVGSRLVWICEAWAWPAPTYEWLKNGELLELEIENVTLSDSGMYQCVALNKHGEVLSNAELRVLSLPPEFNVQLTRRAVQAVRGGVAQMPCSPRAAPRPIISWSRGTELLHGNDKMTVLEDGTLIIRDLTRTDGGNYTCFAENVLGKANETFLLQIREPTKITLQPSNSNVIVGRTTILRCHASRDPSLDLGFLWLFHGRPIDLEEEIDHYGRIEGEEYAGDLEIRDVQLAHAGEYTCVARTIVDNTSATAKLIVRGPPGPPGGVMVENVTSTTSTITWSRGSSNHSPITSYNIQVRTPHLADGEWMTAKTDPQVIEGNVERAVVLELRPWLQYKFRVIATNIQGQGEPSQPSRPIWTKGAGIVPMAREYLYGDLFGYKVAFRMNSQAAWTIAIVPNAGTTRYVHHNASNESYASFEVKVLAFNRHGEGPYSQIAFVHSAEDDHNFRAHPPTKLETGFCNCVCPSVCPCVSRP</sequence>
<comment type="subcellular location">
    <subcellularLocation>
        <location evidence="1">Cell membrane</location>
    </subcellularLocation>
</comment>
<dbReference type="OMA" id="NTHNYIF"/>
<keyword evidence="5" id="KW-0472">Membrane</keyword>
<dbReference type="PANTHER" id="PTHR44170:SF58">
    <property type="entry name" value="PROTEIN TURTLE HOMOLOG A-LIKE ISOFORM X1"/>
    <property type="match status" value="1"/>
</dbReference>
<keyword evidence="4" id="KW-0677">Repeat</keyword>
<evidence type="ECO:0000256" key="9">
    <source>
        <dbReference type="ARBA" id="ARBA00072737"/>
    </source>
</evidence>
<dbReference type="GO" id="GO:0098632">
    <property type="term" value="F:cell-cell adhesion mediator activity"/>
    <property type="evidence" value="ECO:0007669"/>
    <property type="project" value="TreeGrafter"/>
</dbReference>
<feature type="domain" description="Ig-like" evidence="11">
    <location>
        <begin position="393"/>
        <end position="480"/>
    </location>
</feature>
<dbReference type="PROSITE" id="PS50853">
    <property type="entry name" value="FN3"/>
    <property type="match status" value="1"/>
</dbReference>
<keyword evidence="6" id="KW-1015">Disulfide bond</keyword>
<dbReference type="InterPro" id="IPR013098">
    <property type="entry name" value="Ig_I-set"/>
</dbReference>
<evidence type="ECO:0000259" key="11">
    <source>
        <dbReference type="PROSITE" id="PS50835"/>
    </source>
</evidence>
<dbReference type="Gene3D" id="2.60.40.10">
    <property type="entry name" value="Immunoglobulins"/>
    <property type="match status" value="8"/>
</dbReference>
<evidence type="ECO:0000256" key="8">
    <source>
        <dbReference type="ARBA" id="ARBA00023319"/>
    </source>
</evidence>
<evidence type="ECO:0000256" key="6">
    <source>
        <dbReference type="ARBA" id="ARBA00023157"/>
    </source>
</evidence>
<reference evidence="13" key="1">
    <citation type="submission" date="2025-08" db="UniProtKB">
        <authorList>
            <consortium name="Ensembl"/>
        </authorList>
    </citation>
    <scope>IDENTIFICATION</scope>
</reference>
<dbReference type="InterPro" id="IPR003598">
    <property type="entry name" value="Ig_sub2"/>
</dbReference>
<evidence type="ECO:0000256" key="3">
    <source>
        <dbReference type="ARBA" id="ARBA00022729"/>
    </source>
</evidence>
<dbReference type="SUPFAM" id="SSF49265">
    <property type="entry name" value="Fibronectin type III"/>
    <property type="match status" value="1"/>
</dbReference>
<keyword evidence="7" id="KW-0325">Glycoprotein</keyword>
<dbReference type="FunFam" id="2.60.40.10:FF:000005">
    <property type="entry name" value="Neuronal cell adhesion molecule"/>
    <property type="match status" value="1"/>
</dbReference>
<name>A0A8C4Q755_EPTBU</name>
<dbReference type="Pfam" id="PF00041">
    <property type="entry name" value="fn3"/>
    <property type="match status" value="1"/>
</dbReference>
<dbReference type="FunFam" id="2.60.40.10:FF:000064">
    <property type="entry name" value="Contactin 1"/>
    <property type="match status" value="1"/>
</dbReference>
<evidence type="ECO:0000313" key="13">
    <source>
        <dbReference type="Ensembl" id="ENSEBUP00000011038.1"/>
    </source>
</evidence>
<dbReference type="SUPFAM" id="SSF48726">
    <property type="entry name" value="Immunoglobulin"/>
    <property type="match status" value="6"/>
</dbReference>
<feature type="domain" description="Fibronectin type-III" evidence="12">
    <location>
        <begin position="586"/>
        <end position="686"/>
    </location>
</feature>
<evidence type="ECO:0000313" key="14">
    <source>
        <dbReference type="Proteomes" id="UP000694388"/>
    </source>
</evidence>
<keyword evidence="3" id="KW-0732">Signal</keyword>
<evidence type="ECO:0000256" key="10">
    <source>
        <dbReference type="ARBA" id="ARBA00082464"/>
    </source>
</evidence>
<dbReference type="AlphaFoldDB" id="A0A8C4Q755"/>
<protein>
    <recommendedName>
        <fullName evidence="9">Contactin-2</fullName>
    </recommendedName>
    <alternativeName>
        <fullName evidence="10">Axonin-1</fullName>
    </alternativeName>
</protein>
<feature type="domain" description="Ig-like" evidence="11">
    <location>
        <begin position="484"/>
        <end position="581"/>
    </location>
</feature>
<evidence type="ECO:0000259" key="12">
    <source>
        <dbReference type="PROSITE" id="PS50853"/>
    </source>
</evidence>
<dbReference type="InterPro" id="IPR036179">
    <property type="entry name" value="Ig-like_dom_sf"/>
</dbReference>
<dbReference type="FunFam" id="2.60.40.10:FF:000004">
    <property type="entry name" value="DCC isoform 1"/>
    <property type="match status" value="1"/>
</dbReference>
<dbReference type="InterPro" id="IPR003599">
    <property type="entry name" value="Ig_sub"/>
</dbReference>
<dbReference type="InterPro" id="IPR013783">
    <property type="entry name" value="Ig-like_fold"/>
</dbReference>
<dbReference type="FunFam" id="2.60.40.10:FF:000052">
    <property type="entry name" value="Contactin 1"/>
    <property type="match status" value="1"/>
</dbReference>